<feature type="domain" description="PDZ" evidence="18">
    <location>
        <begin position="238"/>
        <end position="334"/>
    </location>
</feature>
<evidence type="ECO:0000256" key="17">
    <source>
        <dbReference type="SAM" id="SignalP"/>
    </source>
</evidence>
<evidence type="ECO:0000256" key="11">
    <source>
        <dbReference type="ARBA" id="ARBA00022801"/>
    </source>
</evidence>
<proteinExistence type="inferred from homology"/>
<dbReference type="GO" id="GO:0004252">
    <property type="term" value="F:serine-type endopeptidase activity"/>
    <property type="evidence" value="ECO:0007669"/>
    <property type="project" value="InterPro"/>
</dbReference>
<keyword evidence="9" id="KW-0677">Repeat</keyword>
<comment type="catalytic activity">
    <reaction evidence="1">
        <text>Acts on substrates that are at least partially unfolded. The cleavage site P1 residue is normally between a pair of hydrophobic residues, such as Val-|-Val.</text>
        <dbReference type="EC" id="3.4.21.107"/>
    </reaction>
</comment>
<keyword evidence="13" id="KW-0346">Stress response</keyword>
<dbReference type="InterPro" id="IPR036034">
    <property type="entry name" value="PDZ_sf"/>
</dbReference>
<keyword evidence="7" id="KW-0645">Protease</keyword>
<feature type="active site" description="Charge relay system" evidence="15">
    <location>
        <position position="199"/>
    </location>
</feature>
<evidence type="ECO:0000256" key="8">
    <source>
        <dbReference type="ARBA" id="ARBA00022729"/>
    </source>
</evidence>
<dbReference type="Gene3D" id="2.40.10.120">
    <property type="match status" value="1"/>
</dbReference>
<evidence type="ECO:0000256" key="13">
    <source>
        <dbReference type="ARBA" id="ARBA00023016"/>
    </source>
</evidence>
<feature type="binding site" evidence="16">
    <location>
        <begin position="197"/>
        <end position="199"/>
    </location>
    <ligand>
        <name>substrate</name>
    </ligand>
</feature>
<reference evidence="20" key="1">
    <citation type="journal article" date="2013" name="BMC Microbiol.">
        <title>Taxonomy and evolution of bacteriochlorophyll a-containing members of the OM60/NOR5 clade of marine gammaproteobacteria: description of Luminiphilus syltensis gen. nov., sp. nov., reclassification of Haliea rubra as Pseudohaliea rubra gen. nov., comb. nov., and emendation of Chromatocurvus halotolerans.</title>
        <authorList>
            <person name="Spring S."/>
            <person name="Riedel T."/>
            <person name="Sproer C."/>
            <person name="Yan S."/>
            <person name="Harder J."/>
            <person name="Fuchs B.M."/>
        </authorList>
    </citation>
    <scope>NUCLEOTIDE SEQUENCE [LARGE SCALE GENOMIC DNA]</scope>
    <source>
        <strain evidence="20">NOR51-B</strain>
    </source>
</reference>
<dbReference type="AlphaFoldDB" id="B8KRG4"/>
<dbReference type="PANTHER" id="PTHR22939">
    <property type="entry name" value="SERINE PROTEASE FAMILY S1C HTRA-RELATED"/>
    <property type="match status" value="1"/>
</dbReference>
<evidence type="ECO:0000256" key="9">
    <source>
        <dbReference type="ARBA" id="ARBA00022737"/>
    </source>
</evidence>
<evidence type="ECO:0000256" key="14">
    <source>
        <dbReference type="ARBA" id="ARBA00032850"/>
    </source>
</evidence>
<keyword evidence="20" id="KW-1185">Reference proteome</keyword>
<protein>
    <recommendedName>
        <fullName evidence="6">Probable periplasmic serine endoprotease DegP-like</fullName>
        <ecNumber evidence="5">3.4.21.107</ecNumber>
    </recommendedName>
    <alternativeName>
        <fullName evidence="14">Protease Do</fullName>
    </alternativeName>
</protein>
<dbReference type="GO" id="GO:0006508">
    <property type="term" value="P:proteolysis"/>
    <property type="evidence" value="ECO:0007669"/>
    <property type="project" value="UniProtKB-KW"/>
</dbReference>
<evidence type="ECO:0000256" key="1">
    <source>
        <dbReference type="ARBA" id="ARBA00001772"/>
    </source>
</evidence>
<keyword evidence="10" id="KW-0574">Periplasm</keyword>
<evidence type="ECO:0000313" key="20">
    <source>
        <dbReference type="Proteomes" id="UP000004699"/>
    </source>
</evidence>
<evidence type="ECO:0000259" key="18">
    <source>
        <dbReference type="PROSITE" id="PS50106"/>
    </source>
</evidence>
<dbReference type="Pfam" id="PF13180">
    <property type="entry name" value="PDZ_2"/>
    <property type="match status" value="2"/>
</dbReference>
<evidence type="ECO:0000256" key="7">
    <source>
        <dbReference type="ARBA" id="ARBA00022670"/>
    </source>
</evidence>
<name>B8KRG4_9GAMM</name>
<dbReference type="eggNOG" id="COG0265">
    <property type="taxonomic scope" value="Bacteria"/>
</dbReference>
<feature type="domain" description="PDZ" evidence="18">
    <location>
        <begin position="353"/>
        <end position="445"/>
    </location>
</feature>
<dbReference type="PRINTS" id="PR00834">
    <property type="entry name" value="PROTEASES2C"/>
</dbReference>
<feature type="binding site" evidence="16">
    <location>
        <position position="93"/>
    </location>
    <ligand>
        <name>substrate</name>
    </ligand>
</feature>
<dbReference type="CDD" id="cd10839">
    <property type="entry name" value="cpPDZ1_DegP-like"/>
    <property type="match status" value="1"/>
</dbReference>
<gene>
    <name evidence="19" type="ORF">NOR51B_917</name>
</gene>
<feature type="active site" description="Charge relay system" evidence="15">
    <location>
        <position position="123"/>
    </location>
</feature>
<feature type="binding site" evidence="16">
    <location>
        <position position="123"/>
    </location>
    <ligand>
        <name>substrate</name>
    </ligand>
</feature>
<comment type="subcellular location">
    <subcellularLocation>
        <location evidence="3">Periplasm</location>
    </subcellularLocation>
</comment>
<keyword evidence="11" id="KW-0378">Hydrolase</keyword>
<dbReference type="PANTHER" id="PTHR22939:SF130">
    <property type="entry name" value="PERIPLASMIC SERINE ENDOPROTEASE DEGP-LIKE-RELATED"/>
    <property type="match status" value="1"/>
</dbReference>
<comment type="similarity">
    <text evidence="4">Belongs to the peptidase S1C family.</text>
</comment>
<dbReference type="Proteomes" id="UP000004699">
    <property type="component" value="Unassembled WGS sequence"/>
</dbReference>
<feature type="chain" id="PRO_5038893442" description="Probable periplasmic serine endoprotease DegP-like" evidence="17">
    <location>
        <begin position="17"/>
        <end position="460"/>
    </location>
</feature>
<sequence>MLVLLLLWSPILSAQALPDFSSIVEDATPAVVKILVSYDEKEAIGQVPDMQQLPEYLRRFFEGRGGNPQPRERASIGSGFVISEDGYVVTNNHVVEGASGVTVRLIDRRDYDAEIIGLDPRSDLALLKIDADDLATLKLGRNDKTKVGQWVLAIGSPFGLDFSVSAGIVSAKGRSLPTERGENYVPFLQTDVAINPGNSGGPLFNIDGEVIGVNSQIFTRSGGSIGLSFAIPVNVVRNVVEQLKENGEVVRGWLGVSIQDVDRNLAESFGLDRPQGALVAQVGEDSPAERAGIEAGDVIIKFDGQTIDTSADLPHVVGLLAPGSMVDAQVIRDGKRITLEVEVGGLDADDRPSVASSGNDAGNSDVLGMVVESADMEAMAELGLNGGVLITAIRPDSPAADANVMPGDIVTRLGNIAVSDLEDFAEAATQLEPGKSVRLRVFRRGSPLFIGIRVPKESLE</sequence>
<dbReference type="Gene3D" id="2.30.42.10">
    <property type="match status" value="2"/>
</dbReference>
<dbReference type="FunFam" id="2.40.10.120:FF:000007">
    <property type="entry name" value="Periplasmic serine endoprotease DegP-like"/>
    <property type="match status" value="1"/>
</dbReference>
<feature type="active site" description="Charge relay system" evidence="15">
    <location>
        <position position="93"/>
    </location>
</feature>
<evidence type="ECO:0000256" key="6">
    <source>
        <dbReference type="ARBA" id="ARBA00013958"/>
    </source>
</evidence>
<evidence type="ECO:0000256" key="5">
    <source>
        <dbReference type="ARBA" id="ARBA00013035"/>
    </source>
</evidence>
<evidence type="ECO:0000313" key="19">
    <source>
        <dbReference type="EMBL" id="EED34977.1"/>
    </source>
</evidence>
<dbReference type="InterPro" id="IPR011782">
    <property type="entry name" value="Pept_S1C_Do"/>
</dbReference>
<dbReference type="SMART" id="SM00228">
    <property type="entry name" value="PDZ"/>
    <property type="match status" value="2"/>
</dbReference>
<accession>B8KRG4</accession>
<evidence type="ECO:0000256" key="16">
    <source>
        <dbReference type="PIRSR" id="PIRSR611782-2"/>
    </source>
</evidence>
<dbReference type="EMBL" id="DS999411">
    <property type="protein sequence ID" value="EED34977.1"/>
    <property type="molecule type" value="Genomic_DNA"/>
</dbReference>
<feature type="signal peptide" evidence="17">
    <location>
        <begin position="1"/>
        <end position="16"/>
    </location>
</feature>
<keyword evidence="12" id="KW-0720">Serine protease</keyword>
<dbReference type="PROSITE" id="PS50106">
    <property type="entry name" value="PDZ"/>
    <property type="match status" value="2"/>
</dbReference>
<dbReference type="InterPro" id="IPR001940">
    <property type="entry name" value="Peptidase_S1C"/>
</dbReference>
<evidence type="ECO:0000256" key="15">
    <source>
        <dbReference type="PIRSR" id="PIRSR611782-1"/>
    </source>
</evidence>
<dbReference type="SUPFAM" id="SSF50494">
    <property type="entry name" value="Trypsin-like serine proteases"/>
    <property type="match status" value="1"/>
</dbReference>
<dbReference type="EC" id="3.4.21.107" evidence="5"/>
<dbReference type="STRING" id="565045.NOR51B_917"/>
<keyword evidence="8 17" id="KW-0732">Signal</keyword>
<organism evidence="19 20">
    <name type="scientific">Luminiphilus syltensis NOR5-1B</name>
    <dbReference type="NCBI Taxonomy" id="565045"/>
    <lineage>
        <taxon>Bacteria</taxon>
        <taxon>Pseudomonadati</taxon>
        <taxon>Pseudomonadota</taxon>
        <taxon>Gammaproteobacteria</taxon>
        <taxon>Cellvibrionales</taxon>
        <taxon>Halieaceae</taxon>
        <taxon>Luminiphilus</taxon>
    </lineage>
</organism>
<evidence type="ECO:0000256" key="10">
    <source>
        <dbReference type="ARBA" id="ARBA00022764"/>
    </source>
</evidence>
<dbReference type="InterPro" id="IPR001478">
    <property type="entry name" value="PDZ"/>
</dbReference>
<dbReference type="GO" id="GO:0042597">
    <property type="term" value="C:periplasmic space"/>
    <property type="evidence" value="ECO:0007669"/>
    <property type="project" value="UniProtKB-SubCell"/>
</dbReference>
<dbReference type="SUPFAM" id="SSF50156">
    <property type="entry name" value="PDZ domain-like"/>
    <property type="match status" value="2"/>
</dbReference>
<evidence type="ECO:0000256" key="2">
    <source>
        <dbReference type="ARBA" id="ARBA00002610"/>
    </source>
</evidence>
<evidence type="ECO:0000256" key="4">
    <source>
        <dbReference type="ARBA" id="ARBA00010541"/>
    </source>
</evidence>
<comment type="function">
    <text evidence="2">Might be efficient in the degradation of transiently denatured and unfolded proteins which accumulate in the periplasm following stress conditions.</text>
</comment>
<dbReference type="Pfam" id="PF13365">
    <property type="entry name" value="Trypsin_2"/>
    <property type="match status" value="1"/>
</dbReference>
<dbReference type="NCBIfam" id="TIGR02037">
    <property type="entry name" value="degP_htrA_DO"/>
    <property type="match status" value="1"/>
</dbReference>
<dbReference type="HOGENOM" id="CLU_020120_1_0_6"/>
<evidence type="ECO:0000256" key="3">
    <source>
        <dbReference type="ARBA" id="ARBA00004418"/>
    </source>
</evidence>
<evidence type="ECO:0000256" key="12">
    <source>
        <dbReference type="ARBA" id="ARBA00022825"/>
    </source>
</evidence>
<dbReference type="InterPro" id="IPR009003">
    <property type="entry name" value="Peptidase_S1_PA"/>
</dbReference>